<accession>A0A4Y9S3T0</accession>
<dbReference type="PROSITE" id="PS51257">
    <property type="entry name" value="PROKAR_LIPOPROTEIN"/>
    <property type="match status" value="1"/>
</dbReference>
<dbReference type="Proteomes" id="UP000297729">
    <property type="component" value="Unassembled WGS sequence"/>
</dbReference>
<dbReference type="RefSeq" id="WP_135204266.1">
    <property type="nucleotide sequence ID" value="NZ_SPVG01000245.1"/>
</dbReference>
<organism evidence="2 3">
    <name type="scientific">Duganella callida</name>
    <dbReference type="NCBI Taxonomy" id="2561932"/>
    <lineage>
        <taxon>Bacteria</taxon>
        <taxon>Pseudomonadati</taxon>
        <taxon>Pseudomonadota</taxon>
        <taxon>Betaproteobacteria</taxon>
        <taxon>Burkholderiales</taxon>
        <taxon>Oxalobacteraceae</taxon>
        <taxon>Telluria group</taxon>
        <taxon>Duganella</taxon>
    </lineage>
</organism>
<sequence length="92" mass="9940">MKRKIVNLTKTAGLAATVLLVSCASTPAPSTQIVQVPVPVSCVKDAPARPEYEFDRLPATASDGDKILALVRDWARYRKYTGELEAVIVGCH</sequence>
<evidence type="ECO:0000256" key="1">
    <source>
        <dbReference type="SAM" id="SignalP"/>
    </source>
</evidence>
<name>A0A4Y9S3T0_9BURK</name>
<dbReference type="EMBL" id="SPVG01000245">
    <property type="protein sequence ID" value="TFW15980.1"/>
    <property type="molecule type" value="Genomic_DNA"/>
</dbReference>
<keyword evidence="1" id="KW-0732">Signal</keyword>
<protein>
    <submittedName>
        <fullName evidence="2">Uncharacterized protein</fullName>
    </submittedName>
</protein>
<keyword evidence="3" id="KW-1185">Reference proteome</keyword>
<gene>
    <name evidence="2" type="ORF">E4L98_25130</name>
</gene>
<comment type="caution">
    <text evidence="2">The sequence shown here is derived from an EMBL/GenBank/DDBJ whole genome shotgun (WGS) entry which is preliminary data.</text>
</comment>
<evidence type="ECO:0000313" key="2">
    <source>
        <dbReference type="EMBL" id="TFW15980.1"/>
    </source>
</evidence>
<dbReference type="OrthoDB" id="8704422at2"/>
<proteinExistence type="predicted"/>
<reference evidence="2 3" key="1">
    <citation type="submission" date="2019-03" db="EMBL/GenBank/DDBJ databases">
        <title>Draft Genome Sequence of Duganella callidus sp. nov., a Novel Duganella Species Isolated from Cultivated Soil.</title>
        <authorList>
            <person name="Raths R."/>
            <person name="Peta V."/>
            <person name="Bucking H."/>
        </authorList>
    </citation>
    <scope>NUCLEOTIDE SEQUENCE [LARGE SCALE GENOMIC DNA]</scope>
    <source>
        <strain evidence="2 3">DN04</strain>
    </source>
</reference>
<feature type="signal peptide" evidence="1">
    <location>
        <begin position="1"/>
        <end position="27"/>
    </location>
</feature>
<dbReference type="AlphaFoldDB" id="A0A4Y9S3T0"/>
<feature type="chain" id="PRO_5021264053" evidence="1">
    <location>
        <begin position="28"/>
        <end position="92"/>
    </location>
</feature>
<evidence type="ECO:0000313" key="3">
    <source>
        <dbReference type="Proteomes" id="UP000297729"/>
    </source>
</evidence>